<dbReference type="RefSeq" id="WP_152262666.1">
    <property type="nucleotide sequence ID" value="NZ_VOKX01000009.1"/>
</dbReference>
<evidence type="ECO:0000313" key="2">
    <source>
        <dbReference type="EMBL" id="KAB7850127.1"/>
    </source>
</evidence>
<evidence type="ECO:0000256" key="1">
    <source>
        <dbReference type="SAM" id="MobiDB-lite"/>
    </source>
</evidence>
<organism evidence="2 3">
    <name type="scientific">Streptomyces mobaraensis</name>
    <name type="common">Streptoverticillium mobaraense</name>
    <dbReference type="NCBI Taxonomy" id="35621"/>
    <lineage>
        <taxon>Bacteria</taxon>
        <taxon>Bacillati</taxon>
        <taxon>Actinomycetota</taxon>
        <taxon>Actinomycetes</taxon>
        <taxon>Kitasatosporales</taxon>
        <taxon>Streptomycetaceae</taxon>
        <taxon>Streptomyces</taxon>
    </lineage>
</organism>
<dbReference type="Proteomes" id="UP000327000">
    <property type="component" value="Unassembled WGS sequence"/>
</dbReference>
<feature type="region of interest" description="Disordered" evidence="1">
    <location>
        <begin position="1"/>
        <end position="21"/>
    </location>
</feature>
<dbReference type="OrthoDB" id="4334305at2"/>
<accession>A0A5N5WEI5</accession>
<dbReference type="EMBL" id="VOKX01000009">
    <property type="protein sequence ID" value="KAB7850127.1"/>
    <property type="molecule type" value="Genomic_DNA"/>
</dbReference>
<sequence>MPLIRKAQAGSDSYGHTWPEDGAVVEVDDPEQVAALLTIPDGGFSEVTPGTRGDWEEFAEVSESDAPKSGGRRGRRPASTE</sequence>
<gene>
    <name evidence="2" type="ORF">FRZ00_05870</name>
</gene>
<keyword evidence="3" id="KW-1185">Reference proteome</keyword>
<reference evidence="2 3" key="1">
    <citation type="journal article" date="2019" name="Microb. Cell Fact.">
        <title>Exploring novel herbicidin analogues by transcriptional regulator overexpression and MS/MS molecular networking.</title>
        <authorList>
            <person name="Shi Y."/>
            <person name="Gu R."/>
            <person name="Li Y."/>
            <person name="Wang X."/>
            <person name="Ren W."/>
            <person name="Li X."/>
            <person name="Wang L."/>
            <person name="Xie Y."/>
            <person name="Hong B."/>
        </authorList>
    </citation>
    <scope>NUCLEOTIDE SEQUENCE [LARGE SCALE GENOMIC DNA]</scope>
    <source>
        <strain evidence="2 3">US-43</strain>
    </source>
</reference>
<evidence type="ECO:0000313" key="3">
    <source>
        <dbReference type="Proteomes" id="UP000327000"/>
    </source>
</evidence>
<dbReference type="AlphaFoldDB" id="A0A5N5WEI5"/>
<name>A0A5N5WEI5_STRMB</name>
<comment type="caution">
    <text evidence="2">The sequence shown here is derived from an EMBL/GenBank/DDBJ whole genome shotgun (WGS) entry which is preliminary data.</text>
</comment>
<protein>
    <submittedName>
        <fullName evidence="2">Uncharacterized protein</fullName>
    </submittedName>
</protein>
<proteinExistence type="predicted"/>
<feature type="compositionally biased region" description="Basic residues" evidence="1">
    <location>
        <begin position="70"/>
        <end position="81"/>
    </location>
</feature>
<feature type="region of interest" description="Disordered" evidence="1">
    <location>
        <begin position="58"/>
        <end position="81"/>
    </location>
</feature>